<dbReference type="RefSeq" id="WP_073080535.1">
    <property type="nucleotide sequence ID" value="NZ_FQXV01000011.1"/>
</dbReference>
<reference evidence="14 15" key="1">
    <citation type="submission" date="2016-11" db="EMBL/GenBank/DDBJ databases">
        <authorList>
            <person name="Jaros S."/>
            <person name="Januszkiewicz K."/>
            <person name="Wedrychowicz H."/>
        </authorList>
    </citation>
    <scope>NUCLEOTIDE SEQUENCE [LARGE SCALE GENOMIC DNA]</scope>
    <source>
        <strain evidence="14 15">DSM 10068</strain>
    </source>
</reference>
<accession>A0A1M5YXV6</accession>
<evidence type="ECO:0000313" key="15">
    <source>
        <dbReference type="Proteomes" id="UP000183995"/>
    </source>
</evidence>
<feature type="transmembrane region" description="Helical" evidence="13">
    <location>
        <begin position="203"/>
        <end position="223"/>
    </location>
</feature>
<evidence type="ECO:0000256" key="5">
    <source>
        <dbReference type="ARBA" id="ARBA00022448"/>
    </source>
</evidence>
<proteinExistence type="inferred from homology"/>
<keyword evidence="10" id="KW-0406">Ion transport</keyword>
<feature type="transmembrane region" description="Helical" evidence="13">
    <location>
        <begin position="393"/>
        <end position="411"/>
    </location>
</feature>
<keyword evidence="5" id="KW-0813">Transport</keyword>
<dbReference type="GO" id="GO:0006811">
    <property type="term" value="P:monoatomic ion transport"/>
    <property type="evidence" value="ECO:0007669"/>
    <property type="project" value="UniProtKB-KW"/>
</dbReference>
<dbReference type="STRING" id="1123282.SAMN02745823_02961"/>
<evidence type="ECO:0000256" key="11">
    <source>
        <dbReference type="ARBA" id="ARBA00023136"/>
    </source>
</evidence>
<comment type="function">
    <text evidence="1">Multidrug efflux pump.</text>
</comment>
<evidence type="ECO:0000313" key="14">
    <source>
        <dbReference type="EMBL" id="SHI16684.1"/>
    </source>
</evidence>
<dbReference type="GO" id="GO:0015297">
    <property type="term" value="F:antiporter activity"/>
    <property type="evidence" value="ECO:0007669"/>
    <property type="project" value="UniProtKB-KW"/>
</dbReference>
<name>A0A1M5YXV6_9FIRM</name>
<feature type="transmembrane region" description="Helical" evidence="13">
    <location>
        <begin position="20"/>
        <end position="43"/>
    </location>
</feature>
<dbReference type="InterPro" id="IPR048279">
    <property type="entry name" value="MdtK-like"/>
</dbReference>
<dbReference type="OrthoDB" id="9776324at2"/>
<feature type="transmembrane region" description="Helical" evidence="13">
    <location>
        <begin position="101"/>
        <end position="122"/>
    </location>
</feature>
<evidence type="ECO:0000256" key="3">
    <source>
        <dbReference type="ARBA" id="ARBA00010199"/>
    </source>
</evidence>
<keyword evidence="7" id="KW-1003">Cell membrane</keyword>
<organism evidence="14 15">
    <name type="scientific">Sporobacter termitidis DSM 10068</name>
    <dbReference type="NCBI Taxonomy" id="1123282"/>
    <lineage>
        <taxon>Bacteria</taxon>
        <taxon>Bacillati</taxon>
        <taxon>Bacillota</taxon>
        <taxon>Clostridia</taxon>
        <taxon>Eubacteriales</taxon>
        <taxon>Oscillospiraceae</taxon>
        <taxon>Sporobacter</taxon>
    </lineage>
</organism>
<dbReference type="AlphaFoldDB" id="A0A1M5YXV6"/>
<dbReference type="GO" id="GO:0005886">
    <property type="term" value="C:plasma membrane"/>
    <property type="evidence" value="ECO:0007669"/>
    <property type="project" value="UniProtKB-SubCell"/>
</dbReference>
<dbReference type="Proteomes" id="UP000183995">
    <property type="component" value="Unassembled WGS sequence"/>
</dbReference>
<evidence type="ECO:0000256" key="10">
    <source>
        <dbReference type="ARBA" id="ARBA00023065"/>
    </source>
</evidence>
<feature type="transmembrane region" description="Helical" evidence="13">
    <location>
        <begin position="363"/>
        <end position="381"/>
    </location>
</feature>
<comment type="subcellular location">
    <subcellularLocation>
        <location evidence="2">Cell membrane</location>
        <topology evidence="2">Multi-pass membrane protein</topology>
    </subcellularLocation>
</comment>
<feature type="transmembrane region" description="Helical" evidence="13">
    <location>
        <begin position="324"/>
        <end position="343"/>
    </location>
</feature>
<evidence type="ECO:0000256" key="7">
    <source>
        <dbReference type="ARBA" id="ARBA00022475"/>
    </source>
</evidence>
<feature type="transmembrane region" description="Helical" evidence="13">
    <location>
        <begin position="69"/>
        <end position="89"/>
    </location>
</feature>
<evidence type="ECO:0000256" key="6">
    <source>
        <dbReference type="ARBA" id="ARBA00022449"/>
    </source>
</evidence>
<keyword evidence="9 13" id="KW-1133">Transmembrane helix</keyword>
<keyword evidence="6" id="KW-0050">Antiport</keyword>
<dbReference type="InterPro" id="IPR002528">
    <property type="entry name" value="MATE_fam"/>
</dbReference>
<feature type="transmembrane region" description="Helical" evidence="13">
    <location>
        <begin position="431"/>
        <end position="449"/>
    </location>
</feature>
<evidence type="ECO:0000256" key="4">
    <source>
        <dbReference type="ARBA" id="ARBA00020268"/>
    </source>
</evidence>
<dbReference type="CDD" id="cd13138">
    <property type="entry name" value="MATE_yoeA_like"/>
    <property type="match status" value="1"/>
</dbReference>
<keyword evidence="11 13" id="KW-0472">Membrane</keyword>
<gene>
    <name evidence="14" type="ORF">SAMN02745823_02961</name>
</gene>
<dbReference type="GO" id="GO:0042910">
    <property type="term" value="F:xenobiotic transmembrane transporter activity"/>
    <property type="evidence" value="ECO:0007669"/>
    <property type="project" value="InterPro"/>
</dbReference>
<dbReference type="PIRSF" id="PIRSF006603">
    <property type="entry name" value="DinF"/>
    <property type="match status" value="1"/>
</dbReference>
<evidence type="ECO:0000256" key="8">
    <source>
        <dbReference type="ARBA" id="ARBA00022692"/>
    </source>
</evidence>
<feature type="transmembrane region" description="Helical" evidence="13">
    <location>
        <begin position="142"/>
        <end position="164"/>
    </location>
</feature>
<protein>
    <recommendedName>
        <fullName evidence="4">Probable multidrug resistance protein NorM</fullName>
    </recommendedName>
    <alternativeName>
        <fullName evidence="12">Multidrug-efflux transporter</fullName>
    </alternativeName>
</protein>
<dbReference type="PANTHER" id="PTHR43298">
    <property type="entry name" value="MULTIDRUG RESISTANCE PROTEIN NORM-RELATED"/>
    <property type="match status" value="1"/>
</dbReference>
<feature type="transmembrane region" description="Helical" evidence="13">
    <location>
        <begin position="244"/>
        <end position="266"/>
    </location>
</feature>
<dbReference type="EMBL" id="FQXV01000011">
    <property type="protein sequence ID" value="SHI16684.1"/>
    <property type="molecule type" value="Genomic_DNA"/>
</dbReference>
<feature type="transmembrane region" description="Helical" evidence="13">
    <location>
        <begin position="171"/>
        <end position="197"/>
    </location>
</feature>
<comment type="similarity">
    <text evidence="3">Belongs to the multi antimicrobial extrusion (MATE) (TC 2.A.66.1) family.</text>
</comment>
<keyword evidence="8 13" id="KW-0812">Transmembrane</keyword>
<dbReference type="InterPro" id="IPR050222">
    <property type="entry name" value="MATE_MdtK"/>
</dbReference>
<evidence type="ECO:0000256" key="13">
    <source>
        <dbReference type="SAM" id="Phobius"/>
    </source>
</evidence>
<evidence type="ECO:0000256" key="9">
    <source>
        <dbReference type="ARBA" id="ARBA00022989"/>
    </source>
</evidence>
<dbReference type="Pfam" id="PF01554">
    <property type="entry name" value="MatE"/>
    <property type="match status" value="2"/>
</dbReference>
<sequence length="474" mass="50611">MLKKFIALFGAQDMTVGGPFMCLLKFSVPLLIGNIAQMLYFTIDSIVVGKYMGDAALAAIGVSSPIQNLFLVFFMAIGSGVTVMVAQYFGAKDFRNVGGTIGNSITLIIIMSVLITAVATPLSAAMLRAVATPPETFDMAKIYLEILFIGTAGNGFYNILAGILRGLGESVFPLAVLLVSVLLNAGLEIWFVAGLGWGMPGAAWATVIAQTVSAAACLFKILRMRSIVKIEPGMLKLRRGIVRHIVRLGVPTGLSMGVMFFATIIVQSLINSMGYLVTAAITAMFRLDGFAVLPSQTFSMSASTFTGQNIGAGKMDRVKKGTWTVFYMCLVFTVTMVACMLIFGRHLLGLFTTTESVIDMGMGFIQVMVAGYIAMVVSNTFSGVMRGAGDSMGPMWISIATNVILRVPLSYGIAHFTKSAAHPNGDPNSPFIALSAAIILGALITIIYYRKGNWRNKSIVQPRQSALPEAEATA</sequence>
<dbReference type="PANTHER" id="PTHR43298:SF2">
    <property type="entry name" value="FMN_FAD EXPORTER YEEO-RELATED"/>
    <property type="match status" value="1"/>
</dbReference>
<evidence type="ECO:0000256" key="2">
    <source>
        <dbReference type="ARBA" id="ARBA00004651"/>
    </source>
</evidence>
<evidence type="ECO:0000256" key="1">
    <source>
        <dbReference type="ARBA" id="ARBA00003408"/>
    </source>
</evidence>
<dbReference type="NCBIfam" id="TIGR00797">
    <property type="entry name" value="matE"/>
    <property type="match status" value="1"/>
</dbReference>
<evidence type="ECO:0000256" key="12">
    <source>
        <dbReference type="ARBA" id="ARBA00031636"/>
    </source>
</evidence>
<keyword evidence="15" id="KW-1185">Reference proteome</keyword>